<reference evidence="3" key="1">
    <citation type="journal article" date="2015" name="Genome Announc.">
        <title>Complete Genome Sequence of Herbaspirillum hiltneri N3 (DSM 17495), Isolated from Surface-Sterilized Wheat Roots.</title>
        <authorList>
            <person name="Guizelini D."/>
            <person name="Saizaki P.M."/>
            <person name="Coimbra N.A."/>
            <person name="Weiss V.A."/>
            <person name="Faoro H."/>
            <person name="Sfeir M.Z."/>
            <person name="Baura V.A."/>
            <person name="Monteiro R.A."/>
            <person name="Chubatsu L.S."/>
            <person name="Souza E.M."/>
            <person name="Cruz L.M."/>
            <person name="Pedrosa F.O."/>
            <person name="Raittz R.T."/>
            <person name="Marchaukoski J.N."/>
            <person name="Steffens M.B."/>
        </authorList>
    </citation>
    <scope>NUCLEOTIDE SEQUENCE [LARGE SCALE GENOMIC DNA]</scope>
    <source>
        <strain evidence="3">N3</strain>
    </source>
</reference>
<feature type="compositionally biased region" description="Basic and acidic residues" evidence="1">
    <location>
        <begin position="326"/>
        <end position="338"/>
    </location>
</feature>
<protein>
    <submittedName>
        <fullName evidence="2">Uncharacterized protein</fullName>
    </submittedName>
</protein>
<feature type="compositionally biased region" description="Polar residues" evidence="1">
    <location>
        <begin position="346"/>
        <end position="363"/>
    </location>
</feature>
<organism evidence="2 3">
    <name type="scientific">Herbaspirillum hiltneri N3</name>
    <dbReference type="NCBI Taxonomy" id="1262470"/>
    <lineage>
        <taxon>Bacteria</taxon>
        <taxon>Pseudomonadati</taxon>
        <taxon>Pseudomonadota</taxon>
        <taxon>Betaproteobacteria</taxon>
        <taxon>Burkholderiales</taxon>
        <taxon>Oxalobacteraceae</taxon>
        <taxon>Herbaspirillum</taxon>
    </lineage>
</organism>
<evidence type="ECO:0000313" key="3">
    <source>
        <dbReference type="Proteomes" id="UP000063429"/>
    </source>
</evidence>
<gene>
    <name evidence="2" type="ORF">F506_19045</name>
</gene>
<keyword evidence="3" id="KW-1185">Reference proteome</keyword>
<name>A0ABM5V4W0_9BURK</name>
<evidence type="ECO:0000256" key="1">
    <source>
        <dbReference type="SAM" id="MobiDB-lite"/>
    </source>
</evidence>
<dbReference type="EMBL" id="CP011409">
    <property type="protein sequence ID" value="AKZ64473.1"/>
    <property type="molecule type" value="Genomic_DNA"/>
</dbReference>
<sequence>MIFKCPKGRSCPITDIIKNGFFIVGELMSIQIASQTNTDSMATSKVAGDKKVSSNLPSGQSTSETVAAQAATVTLSSQGLELAKSATSEGVELSKSVEVTTAKQKAVGVLPPPNVAAFEADASLPRSELMAKFEKALRSLPRTNIAEVPRSKDPDRLAQALRATHYAWGNGTSPFASLTRNEVVAIYYDDSGSYTKNERMAAVKQLNEIDSNLWNGPTTKAANTGDWREVTEMGLKMYDEALPIEKMRYPANYKMELQQLLAYDNAKAGGPITNERRETLLEMMEALNRLQPEATGGNAGQEDIARPWNDSWSEKLSSLLKSLAENGEKDSAKTDARMVGDASEVTPDSSQTNAADSTSSLAQ</sequence>
<feature type="region of interest" description="Disordered" evidence="1">
    <location>
        <begin position="323"/>
        <end position="363"/>
    </location>
</feature>
<evidence type="ECO:0000313" key="2">
    <source>
        <dbReference type="EMBL" id="AKZ64473.1"/>
    </source>
</evidence>
<proteinExistence type="predicted"/>
<dbReference type="Proteomes" id="UP000063429">
    <property type="component" value="Chromosome"/>
</dbReference>
<accession>A0ABM5V4W0</accession>